<dbReference type="PATRIC" id="fig|217031.6.peg.1463"/>
<dbReference type="STRING" id="217031.ABB05_06755"/>
<evidence type="ECO:0000313" key="1">
    <source>
        <dbReference type="EMBL" id="OAK73526.1"/>
    </source>
</evidence>
<name>A0A178A037_9BACI</name>
<dbReference type="AlphaFoldDB" id="A0A178A037"/>
<accession>A0A178A037</accession>
<reference evidence="1 2" key="1">
    <citation type="submission" date="2015-05" db="EMBL/GenBank/DDBJ databases">
        <title>Comparison of genome.</title>
        <authorList>
            <person name="Zheng Z."/>
            <person name="Sun M."/>
        </authorList>
    </citation>
    <scope>NUCLEOTIDE SEQUENCE [LARGE SCALE GENOMIC DNA]</scope>
    <source>
        <strain evidence="1 2">G25-74</strain>
    </source>
</reference>
<keyword evidence="2" id="KW-1185">Reference proteome</keyword>
<protein>
    <submittedName>
        <fullName evidence="1">Uncharacterized protein</fullName>
    </submittedName>
</protein>
<organism evidence="1 2">
    <name type="scientific">Lederbergia galactosidilytica</name>
    <dbReference type="NCBI Taxonomy" id="217031"/>
    <lineage>
        <taxon>Bacteria</taxon>
        <taxon>Bacillati</taxon>
        <taxon>Bacillota</taxon>
        <taxon>Bacilli</taxon>
        <taxon>Bacillales</taxon>
        <taxon>Bacillaceae</taxon>
        <taxon>Lederbergia</taxon>
    </lineage>
</organism>
<evidence type="ECO:0000313" key="2">
    <source>
        <dbReference type="Proteomes" id="UP000077881"/>
    </source>
</evidence>
<gene>
    <name evidence="1" type="ORF">ABB05_06755</name>
</gene>
<comment type="caution">
    <text evidence="1">The sequence shown here is derived from an EMBL/GenBank/DDBJ whole genome shotgun (WGS) entry which is preliminary data.</text>
</comment>
<dbReference type="EMBL" id="LDJR01000031">
    <property type="protein sequence ID" value="OAK73526.1"/>
    <property type="molecule type" value="Genomic_DNA"/>
</dbReference>
<proteinExistence type="predicted"/>
<sequence length="59" mass="6858">MSENDKSLIKITSEHSYLLNQSKDKGAFIFCNCVSFVKLQQIFTYFIMDILARTNLDYA</sequence>
<dbReference type="Proteomes" id="UP000077881">
    <property type="component" value="Unassembled WGS sequence"/>
</dbReference>